<name>A0A4Y7R6C4_9FIRM</name>
<organism evidence="2 3">
    <name type="scientific">Pelotomaculum propionicicum</name>
    <dbReference type="NCBI Taxonomy" id="258475"/>
    <lineage>
        <taxon>Bacteria</taxon>
        <taxon>Bacillati</taxon>
        <taxon>Bacillota</taxon>
        <taxon>Clostridia</taxon>
        <taxon>Eubacteriales</taxon>
        <taxon>Desulfotomaculaceae</taxon>
        <taxon>Pelotomaculum</taxon>
    </lineage>
</organism>
<accession>A0A4Y7R6C4</accession>
<protein>
    <submittedName>
        <fullName evidence="2">Uncharacterized protein</fullName>
    </submittedName>
</protein>
<sequence length="62" mass="6953">MAIKLIKQTDLAEERAEETAKEQRIQDLELTLAEQVAAYNDLLQRQQDTELLLADIVAQGGV</sequence>
<dbReference type="Proteomes" id="UP000297597">
    <property type="component" value="Unassembled WGS sequence"/>
</dbReference>
<dbReference type="EMBL" id="QFFZ01000167">
    <property type="protein sequence ID" value="TEB04495.1"/>
    <property type="molecule type" value="Genomic_DNA"/>
</dbReference>
<keyword evidence="3" id="KW-1185">Reference proteome</keyword>
<dbReference type="AlphaFoldDB" id="A0A4Y7R6C4"/>
<gene>
    <name evidence="2" type="ORF">Pmgp_03839</name>
</gene>
<dbReference type="RefSeq" id="WP_134216317.1">
    <property type="nucleotide sequence ID" value="NZ_QFFZ01000167.1"/>
</dbReference>
<evidence type="ECO:0000313" key="3">
    <source>
        <dbReference type="Proteomes" id="UP000297597"/>
    </source>
</evidence>
<comment type="caution">
    <text evidence="2">The sequence shown here is derived from an EMBL/GenBank/DDBJ whole genome shotgun (WGS) entry which is preliminary data.</text>
</comment>
<keyword evidence="1" id="KW-0175">Coiled coil</keyword>
<feature type="coiled-coil region" evidence="1">
    <location>
        <begin position="11"/>
        <end position="45"/>
    </location>
</feature>
<evidence type="ECO:0000313" key="2">
    <source>
        <dbReference type="EMBL" id="TEB04495.1"/>
    </source>
</evidence>
<evidence type="ECO:0000256" key="1">
    <source>
        <dbReference type="SAM" id="Coils"/>
    </source>
</evidence>
<proteinExistence type="predicted"/>
<reference evidence="2 3" key="1">
    <citation type="journal article" date="2018" name="Environ. Microbiol.">
        <title>Novel energy conservation strategies and behaviour of Pelotomaculum schinkii driving syntrophic propionate catabolism.</title>
        <authorList>
            <person name="Hidalgo-Ahumada C.A.P."/>
            <person name="Nobu M.K."/>
            <person name="Narihiro T."/>
            <person name="Tamaki H."/>
            <person name="Liu W.T."/>
            <person name="Kamagata Y."/>
            <person name="Stams A.J.M."/>
            <person name="Imachi H."/>
            <person name="Sousa D.Z."/>
        </authorList>
    </citation>
    <scope>NUCLEOTIDE SEQUENCE [LARGE SCALE GENOMIC DNA]</scope>
    <source>
        <strain evidence="2 3">MGP</strain>
    </source>
</reference>